<dbReference type="GO" id="GO:0009401">
    <property type="term" value="P:phosphoenolpyruvate-dependent sugar phosphotransferase system"/>
    <property type="evidence" value="ECO:0007669"/>
    <property type="project" value="UniProtKB-KW"/>
</dbReference>
<dbReference type="EMBL" id="RYZS01000001">
    <property type="protein sequence ID" value="RVU95713.1"/>
    <property type="molecule type" value="Genomic_DNA"/>
</dbReference>
<comment type="caution">
    <text evidence="8">The sequence shown here is derived from an EMBL/GenBank/DDBJ whole genome shotgun (WGS) entry which is preliminary data.</text>
</comment>
<evidence type="ECO:0000256" key="6">
    <source>
        <dbReference type="ARBA" id="ARBA00022683"/>
    </source>
</evidence>
<dbReference type="InterPro" id="IPR036667">
    <property type="entry name" value="PTS_IIB_sorbose-sp_sf"/>
</dbReference>
<reference evidence="8 9" key="1">
    <citation type="submission" date="2018-12" db="EMBL/GenBank/DDBJ databases">
        <title>A novel vanA-carrying plasmid in a clinical isolate of Enterococcus avium.</title>
        <authorList>
            <person name="Bernasconi O.J."/>
            <person name="Luzzaro F."/>
            <person name="Endimiani A."/>
        </authorList>
    </citation>
    <scope>NUCLEOTIDE SEQUENCE [LARGE SCALE GENOMIC DNA]</scope>
    <source>
        <strain evidence="8 9">LC0559/18</strain>
    </source>
</reference>
<dbReference type="CDD" id="cd00001">
    <property type="entry name" value="PTS_IIB_man"/>
    <property type="match status" value="1"/>
</dbReference>
<accession>A0A437UQ02</accession>
<proteinExistence type="predicted"/>
<evidence type="ECO:0000256" key="5">
    <source>
        <dbReference type="ARBA" id="ARBA00022679"/>
    </source>
</evidence>
<keyword evidence="2" id="KW-0813">Transport</keyword>
<comment type="subcellular location">
    <subcellularLocation>
        <location evidence="1">Cytoplasm</location>
    </subcellularLocation>
</comment>
<sequence>MIKMTRIDYRLLHGQVAFAWTKNLSANAILIANDDVVNDSFRKQTLNLAKPNDTKLIFKSIEDSIKAIKSGVTDKYSVFIVVENVHDAYRLTKAVPEINKVNLGLSAKRENTENIAKAVYVTETEIKELNELVGSGVEVLVKQAPNDANVEFRSLLK</sequence>
<protein>
    <submittedName>
        <fullName evidence="8">PTS mannose/fructose/sorbose transporter subunit IIB</fullName>
    </submittedName>
</protein>
<dbReference type="GO" id="GO:0016301">
    <property type="term" value="F:kinase activity"/>
    <property type="evidence" value="ECO:0007669"/>
    <property type="project" value="UniProtKB-KW"/>
</dbReference>
<gene>
    <name evidence="8" type="ORF">EK398_13145</name>
</gene>
<name>A0A437UQ02_ENTAV</name>
<dbReference type="GO" id="GO:0005737">
    <property type="term" value="C:cytoplasm"/>
    <property type="evidence" value="ECO:0007669"/>
    <property type="project" value="UniProtKB-SubCell"/>
</dbReference>
<evidence type="ECO:0000256" key="1">
    <source>
        <dbReference type="ARBA" id="ARBA00004496"/>
    </source>
</evidence>
<keyword evidence="3" id="KW-0963">Cytoplasm</keyword>
<keyword evidence="5" id="KW-0808">Transferase</keyword>
<keyword evidence="7" id="KW-0418">Kinase</keyword>
<evidence type="ECO:0000313" key="8">
    <source>
        <dbReference type="EMBL" id="RVU95713.1"/>
    </source>
</evidence>
<dbReference type="GO" id="GO:0008982">
    <property type="term" value="F:protein-N(PI)-phosphohistidine-sugar phosphotransferase activity"/>
    <property type="evidence" value="ECO:0007669"/>
    <property type="project" value="InterPro"/>
</dbReference>
<dbReference type="RefSeq" id="WP_016179129.1">
    <property type="nucleotide sequence ID" value="NZ_CAAKNX010000017.1"/>
</dbReference>
<evidence type="ECO:0000256" key="3">
    <source>
        <dbReference type="ARBA" id="ARBA00022490"/>
    </source>
</evidence>
<keyword evidence="6" id="KW-0598">Phosphotransferase system</keyword>
<evidence type="ECO:0000256" key="4">
    <source>
        <dbReference type="ARBA" id="ARBA00022597"/>
    </source>
</evidence>
<evidence type="ECO:0000256" key="7">
    <source>
        <dbReference type="ARBA" id="ARBA00022777"/>
    </source>
</evidence>
<dbReference type="InterPro" id="IPR004720">
    <property type="entry name" value="PTS_IIB_sorbose-sp"/>
</dbReference>
<dbReference type="AlphaFoldDB" id="A0A437UQ02"/>
<dbReference type="Pfam" id="PF03830">
    <property type="entry name" value="PTSIIB_sorb"/>
    <property type="match status" value="1"/>
</dbReference>
<evidence type="ECO:0000313" key="9">
    <source>
        <dbReference type="Proteomes" id="UP000288388"/>
    </source>
</evidence>
<dbReference type="Proteomes" id="UP000288388">
    <property type="component" value="Unassembled WGS sequence"/>
</dbReference>
<evidence type="ECO:0000256" key="2">
    <source>
        <dbReference type="ARBA" id="ARBA00022448"/>
    </source>
</evidence>
<keyword evidence="4" id="KW-0762">Sugar transport</keyword>
<dbReference type="PROSITE" id="PS51101">
    <property type="entry name" value="PTS_EIIB_TYPE_4"/>
    <property type="match status" value="1"/>
</dbReference>
<organism evidence="8 9">
    <name type="scientific">Enterococcus avium</name>
    <name type="common">Streptococcus avium</name>
    <dbReference type="NCBI Taxonomy" id="33945"/>
    <lineage>
        <taxon>Bacteria</taxon>
        <taxon>Bacillati</taxon>
        <taxon>Bacillota</taxon>
        <taxon>Bacilli</taxon>
        <taxon>Lactobacillales</taxon>
        <taxon>Enterococcaceae</taxon>
        <taxon>Enterococcus</taxon>
    </lineage>
</organism>
<dbReference type="Gene3D" id="3.40.35.10">
    <property type="entry name" value="Phosphotransferase system, sorbose subfamily IIB component"/>
    <property type="match status" value="1"/>
</dbReference>
<dbReference type="GeneID" id="69570095"/>
<dbReference type="SUPFAM" id="SSF52728">
    <property type="entry name" value="PTS IIb component"/>
    <property type="match status" value="1"/>
</dbReference>